<name>A0A0C9WCZ7_9AGAM</name>
<keyword evidence="3" id="KW-1185">Reference proteome</keyword>
<organism evidence="2 3">
    <name type="scientific">Hydnomerulius pinastri MD-312</name>
    <dbReference type="NCBI Taxonomy" id="994086"/>
    <lineage>
        <taxon>Eukaryota</taxon>
        <taxon>Fungi</taxon>
        <taxon>Dikarya</taxon>
        <taxon>Basidiomycota</taxon>
        <taxon>Agaricomycotina</taxon>
        <taxon>Agaricomycetes</taxon>
        <taxon>Agaricomycetidae</taxon>
        <taxon>Boletales</taxon>
        <taxon>Boletales incertae sedis</taxon>
        <taxon>Leucogyrophana</taxon>
    </lineage>
</organism>
<dbReference type="HOGENOM" id="CLU_515850_0_0_1"/>
<feature type="compositionally biased region" description="Polar residues" evidence="1">
    <location>
        <begin position="262"/>
        <end position="276"/>
    </location>
</feature>
<accession>A0A0C9WCZ7</accession>
<feature type="compositionally biased region" description="Low complexity" evidence="1">
    <location>
        <begin position="144"/>
        <end position="171"/>
    </location>
</feature>
<protein>
    <submittedName>
        <fullName evidence="2">Uncharacterized protein</fullName>
    </submittedName>
</protein>
<dbReference type="EMBL" id="KN839858">
    <property type="protein sequence ID" value="KIJ62057.1"/>
    <property type="molecule type" value="Genomic_DNA"/>
</dbReference>
<proteinExistence type="predicted"/>
<sequence>MLRLEVAQPVASDTQFHTQTSIKGNQRLASSHSQNLQARTAQGRVSWINPQYRLHRIMEKGGLLMLPVVLSGRALRTRFRTLPSKAKENRKLTNQRLWMPSTSLDPPAQRRFFRGVNLKGFRSIKGISKPFKSAHGRKKLPVFSQLTSPTPPGTQSGPTTTSTKSPEARPMTPVPPMRPPEGAMSQSSGAYLSPASWSRSRPRPPPVPVREIAAARPKDVRRHHRCRQQRSNDIHDEKTIVTRSSLSKRRRGLISVNVPHSHWQSLGSGQPRSSTSSDHDGIMTPNGKRAMRTMSKDEISRRPAVVAARCEQRQVLRSCTPPWFRVVRRFPLESNKVHPYFHRRARTVQENARRLVERGGSTEPPLSSSLPTSSPLDAAGQGLVAFRASSEMGHYADMDRRGGYPKQEQTTPEPNRSREPRRDRKSYHPGLTAVSGSPTGTTFPERSPSPDVGSTPLRGGDPNGKVKIPRALSGAPNPASYKFGGKDAPPAGTSSGDRRESAKSRSSWNFGRPTDKSVASARVWHVVG</sequence>
<evidence type="ECO:0000256" key="1">
    <source>
        <dbReference type="SAM" id="MobiDB-lite"/>
    </source>
</evidence>
<evidence type="ECO:0000313" key="3">
    <source>
        <dbReference type="Proteomes" id="UP000053820"/>
    </source>
</evidence>
<gene>
    <name evidence="2" type="ORF">HYDPIDRAFT_115243</name>
</gene>
<feature type="compositionally biased region" description="Polar residues" evidence="1">
    <location>
        <begin position="434"/>
        <end position="444"/>
    </location>
</feature>
<dbReference type="Proteomes" id="UP000053820">
    <property type="component" value="Unassembled WGS sequence"/>
</dbReference>
<feature type="compositionally biased region" description="Basic and acidic residues" evidence="1">
    <location>
        <begin position="230"/>
        <end position="240"/>
    </location>
</feature>
<evidence type="ECO:0000313" key="2">
    <source>
        <dbReference type="EMBL" id="KIJ62057.1"/>
    </source>
</evidence>
<feature type="region of interest" description="Disordered" evidence="1">
    <location>
        <begin position="395"/>
        <end position="528"/>
    </location>
</feature>
<dbReference type="AlphaFoldDB" id="A0A0C9WCZ7"/>
<feature type="region of interest" description="Disordered" evidence="1">
    <location>
        <begin position="129"/>
        <end position="248"/>
    </location>
</feature>
<feature type="compositionally biased region" description="Basic residues" evidence="1">
    <location>
        <begin position="219"/>
        <end position="228"/>
    </location>
</feature>
<feature type="region of interest" description="Disordered" evidence="1">
    <location>
        <begin position="260"/>
        <end position="288"/>
    </location>
</feature>
<dbReference type="OrthoDB" id="185175at2759"/>
<feature type="region of interest" description="Disordered" evidence="1">
    <location>
        <begin position="356"/>
        <end position="377"/>
    </location>
</feature>
<feature type="compositionally biased region" description="Low complexity" evidence="1">
    <location>
        <begin position="361"/>
        <end position="376"/>
    </location>
</feature>
<reference evidence="2 3" key="1">
    <citation type="submission" date="2014-04" db="EMBL/GenBank/DDBJ databases">
        <title>Evolutionary Origins and Diversification of the Mycorrhizal Mutualists.</title>
        <authorList>
            <consortium name="DOE Joint Genome Institute"/>
            <consortium name="Mycorrhizal Genomics Consortium"/>
            <person name="Kohler A."/>
            <person name="Kuo A."/>
            <person name="Nagy L.G."/>
            <person name="Floudas D."/>
            <person name="Copeland A."/>
            <person name="Barry K.W."/>
            <person name="Cichocki N."/>
            <person name="Veneault-Fourrey C."/>
            <person name="LaButti K."/>
            <person name="Lindquist E.A."/>
            <person name="Lipzen A."/>
            <person name="Lundell T."/>
            <person name="Morin E."/>
            <person name="Murat C."/>
            <person name="Riley R."/>
            <person name="Ohm R."/>
            <person name="Sun H."/>
            <person name="Tunlid A."/>
            <person name="Henrissat B."/>
            <person name="Grigoriev I.V."/>
            <person name="Hibbett D.S."/>
            <person name="Martin F."/>
        </authorList>
    </citation>
    <scope>NUCLEOTIDE SEQUENCE [LARGE SCALE GENOMIC DNA]</scope>
    <source>
        <strain evidence="2 3">MD-312</strain>
    </source>
</reference>